<reference evidence="3 5" key="1">
    <citation type="submission" date="2020-12" db="EMBL/GenBank/DDBJ databases">
        <title>strain FJAT-54423T represents a novel species of the genus Brevibacillus.</title>
        <authorList>
            <person name="Tang R."/>
        </authorList>
    </citation>
    <scope>NUCLEOTIDE SEQUENCE [LARGE SCALE GENOMIC DNA]</scope>
    <source>
        <strain evidence="3 5">FJAT-54423</strain>
    </source>
</reference>
<keyword evidence="2" id="KW-0812">Transmembrane</keyword>
<evidence type="ECO:0000256" key="1">
    <source>
        <dbReference type="SAM" id="MobiDB-lite"/>
    </source>
</evidence>
<sequence length="375" mass="41278">MEALKKFLKGMNKFYGFMTGLGIIVVAAWLILTWAGVDVQRAVEDAVSMESETTRIVKEGHFEDFPEKSIGEAFGTFFGSPSWRSFQAESGEDVVEFKGTCMFMDKRVNAVIQFTVNQENRTFRLYAVEFNDIPQNNLIQMALMGKVFEKELQEETFTGNSASASKGESSVAVPATHSAPPQEEQSQPALSQPTPEVSSIILADAATSAPLPSLIEWQPGLADTVLPLNLGGDQAELRLGLGHPNGIKCQVVLKGPSVGWELDISQADTSFDVPYDETGELREGFVMQAAAHDFDQDGTPEIVVTAGDGLLESYAWVFSYNKGADPNKINPFVQDLKVTGQTRILVEQNKLLIPFGSQGLYEEYAYVDKQFYKKQ</sequence>
<evidence type="ECO:0000313" key="3">
    <source>
        <dbReference type="EMBL" id="QQE74180.1"/>
    </source>
</evidence>
<evidence type="ECO:0000313" key="5">
    <source>
        <dbReference type="Proteomes" id="UP000595847"/>
    </source>
</evidence>
<evidence type="ECO:0000313" key="4">
    <source>
        <dbReference type="EMBL" id="QUO41263.1"/>
    </source>
</evidence>
<dbReference type="EMBL" id="CP073708">
    <property type="protein sequence ID" value="QUO41263.1"/>
    <property type="molecule type" value="Genomic_DNA"/>
</dbReference>
<protein>
    <submittedName>
        <fullName evidence="3">Uncharacterized protein</fullName>
    </submittedName>
</protein>
<name>A0A7T5EKF7_9BACL</name>
<accession>A0A7T5EKF7</accession>
<dbReference type="InterPro" id="IPR028994">
    <property type="entry name" value="Integrin_alpha_N"/>
</dbReference>
<feature type="transmembrane region" description="Helical" evidence="2">
    <location>
        <begin position="14"/>
        <end position="37"/>
    </location>
</feature>
<keyword evidence="2" id="KW-0472">Membrane</keyword>
<reference evidence="4" key="2">
    <citation type="submission" date="2021-04" db="EMBL/GenBank/DDBJ databases">
        <title>Brevibacillus composti FJAT-54423, complete genome.</title>
        <authorList>
            <person name="Tang R."/>
        </authorList>
    </citation>
    <scope>NUCLEOTIDE SEQUENCE</scope>
    <source>
        <strain evidence="4">FJAT-54424</strain>
    </source>
</reference>
<feature type="region of interest" description="Disordered" evidence="1">
    <location>
        <begin position="158"/>
        <end position="196"/>
    </location>
</feature>
<evidence type="ECO:0000313" key="6">
    <source>
        <dbReference type="Proteomes" id="UP000677234"/>
    </source>
</evidence>
<gene>
    <name evidence="3" type="ORF">JD108_20505</name>
    <name evidence="4" type="ORF">KDJ56_20440</name>
</gene>
<dbReference type="RefSeq" id="WP_198827763.1">
    <property type="nucleotide sequence ID" value="NZ_CP066308.1"/>
</dbReference>
<organism evidence="3 5">
    <name type="scientific">Brevibacillus composti</name>
    <dbReference type="NCBI Taxonomy" id="2796470"/>
    <lineage>
        <taxon>Bacteria</taxon>
        <taxon>Bacillati</taxon>
        <taxon>Bacillota</taxon>
        <taxon>Bacilli</taxon>
        <taxon>Bacillales</taxon>
        <taxon>Paenibacillaceae</taxon>
        <taxon>Brevibacillus</taxon>
    </lineage>
</organism>
<keyword evidence="6" id="KW-1185">Reference proteome</keyword>
<dbReference type="Proteomes" id="UP000677234">
    <property type="component" value="Chromosome"/>
</dbReference>
<dbReference type="Proteomes" id="UP000595847">
    <property type="component" value="Chromosome"/>
</dbReference>
<dbReference type="SUPFAM" id="SSF69318">
    <property type="entry name" value="Integrin alpha N-terminal domain"/>
    <property type="match status" value="1"/>
</dbReference>
<feature type="compositionally biased region" description="Polar residues" evidence="1">
    <location>
        <begin position="158"/>
        <end position="168"/>
    </location>
</feature>
<keyword evidence="2" id="KW-1133">Transmembrane helix</keyword>
<dbReference type="KEGG" id="bcop:JD108_20505"/>
<feature type="compositionally biased region" description="Polar residues" evidence="1">
    <location>
        <begin position="183"/>
        <end position="196"/>
    </location>
</feature>
<proteinExistence type="predicted"/>
<dbReference type="AlphaFoldDB" id="A0A7T5EKF7"/>
<dbReference type="EMBL" id="CP066308">
    <property type="protein sequence ID" value="QQE74180.1"/>
    <property type="molecule type" value="Genomic_DNA"/>
</dbReference>
<evidence type="ECO:0000256" key="2">
    <source>
        <dbReference type="SAM" id="Phobius"/>
    </source>
</evidence>